<feature type="compositionally biased region" description="Basic and acidic residues" evidence="1">
    <location>
        <begin position="140"/>
        <end position="150"/>
    </location>
</feature>
<dbReference type="InterPro" id="IPR001387">
    <property type="entry name" value="Cro/C1-type_HTH"/>
</dbReference>
<dbReference type="PROSITE" id="PS50943">
    <property type="entry name" value="HTH_CROC1"/>
    <property type="match status" value="1"/>
</dbReference>
<feature type="domain" description="HTH cro/C1-type" evidence="2">
    <location>
        <begin position="36"/>
        <end position="75"/>
    </location>
</feature>
<dbReference type="Proteomes" id="UP001500456">
    <property type="component" value="Unassembled WGS sequence"/>
</dbReference>
<dbReference type="InterPro" id="IPR010982">
    <property type="entry name" value="Lambda_DNA-bd_dom_sf"/>
</dbReference>
<keyword evidence="4" id="KW-1185">Reference proteome</keyword>
<evidence type="ECO:0000313" key="3">
    <source>
        <dbReference type="EMBL" id="GAA4006721.1"/>
    </source>
</evidence>
<sequence>MTSQDLDAFAAWVEHLMRDRGYDIDSPRGGGKSRIADEAGVHRAAVTRLLQRQSMPDLETTRRLARALGVPVRDMLIRSGRLTAEELTDPGDHLTSPTPGAEFGRRPTLEEVADLLGVPADRREMFVRVVEQFLPNDVPAMERDHEEPRQLADAAATAD</sequence>
<proteinExistence type="predicted"/>
<dbReference type="Pfam" id="PF01381">
    <property type="entry name" value="HTH_3"/>
    <property type="match status" value="1"/>
</dbReference>
<evidence type="ECO:0000313" key="4">
    <source>
        <dbReference type="Proteomes" id="UP001500456"/>
    </source>
</evidence>
<name>A0ABP7S4Z2_9ACTN</name>
<accession>A0ABP7S4Z2</accession>
<organism evidence="3 4">
    <name type="scientific">Streptomyces plumbiresistens</name>
    <dbReference type="NCBI Taxonomy" id="511811"/>
    <lineage>
        <taxon>Bacteria</taxon>
        <taxon>Bacillati</taxon>
        <taxon>Actinomycetota</taxon>
        <taxon>Actinomycetes</taxon>
        <taxon>Kitasatosporales</taxon>
        <taxon>Streptomycetaceae</taxon>
        <taxon>Streptomyces</taxon>
    </lineage>
</organism>
<protein>
    <recommendedName>
        <fullName evidence="2">HTH cro/C1-type domain-containing protein</fullName>
    </recommendedName>
</protein>
<evidence type="ECO:0000256" key="1">
    <source>
        <dbReference type="SAM" id="MobiDB-lite"/>
    </source>
</evidence>
<dbReference type="SUPFAM" id="SSF47413">
    <property type="entry name" value="lambda repressor-like DNA-binding domains"/>
    <property type="match status" value="1"/>
</dbReference>
<dbReference type="EMBL" id="BAAAZX010000016">
    <property type="protein sequence ID" value="GAA4006721.1"/>
    <property type="molecule type" value="Genomic_DNA"/>
</dbReference>
<dbReference type="RefSeq" id="WP_266435076.1">
    <property type="nucleotide sequence ID" value="NZ_BAAAZX010000016.1"/>
</dbReference>
<dbReference type="Gene3D" id="1.10.260.40">
    <property type="entry name" value="lambda repressor-like DNA-binding domains"/>
    <property type="match status" value="1"/>
</dbReference>
<evidence type="ECO:0000259" key="2">
    <source>
        <dbReference type="PROSITE" id="PS50943"/>
    </source>
</evidence>
<feature type="region of interest" description="Disordered" evidence="1">
    <location>
        <begin position="83"/>
        <end position="104"/>
    </location>
</feature>
<dbReference type="SMART" id="SM00530">
    <property type="entry name" value="HTH_XRE"/>
    <property type="match status" value="1"/>
</dbReference>
<feature type="region of interest" description="Disordered" evidence="1">
    <location>
        <begin position="137"/>
        <end position="159"/>
    </location>
</feature>
<reference evidence="4" key="1">
    <citation type="journal article" date="2019" name="Int. J. Syst. Evol. Microbiol.">
        <title>The Global Catalogue of Microorganisms (GCM) 10K type strain sequencing project: providing services to taxonomists for standard genome sequencing and annotation.</title>
        <authorList>
            <consortium name="The Broad Institute Genomics Platform"/>
            <consortium name="The Broad Institute Genome Sequencing Center for Infectious Disease"/>
            <person name="Wu L."/>
            <person name="Ma J."/>
        </authorList>
    </citation>
    <scope>NUCLEOTIDE SEQUENCE [LARGE SCALE GENOMIC DNA]</scope>
    <source>
        <strain evidence="4">JCM 16924</strain>
    </source>
</reference>
<gene>
    <name evidence="3" type="ORF">GCM10022232_53280</name>
</gene>
<comment type="caution">
    <text evidence="3">The sequence shown here is derived from an EMBL/GenBank/DDBJ whole genome shotgun (WGS) entry which is preliminary data.</text>
</comment>
<dbReference type="CDD" id="cd00093">
    <property type="entry name" value="HTH_XRE"/>
    <property type="match status" value="1"/>
</dbReference>